<dbReference type="HOGENOM" id="CLU_027389_3_0_1"/>
<name>A0A0A1V0R0_9HYPO</name>
<protein>
    <submittedName>
        <fullName evidence="2">Phosphoenolpyruvate phosphomutase</fullName>
    </submittedName>
</protein>
<comment type="catalytic activity">
    <reaction evidence="1">
        <text>(2S,3R)-3-hydroxybutane-1,2,3-tricarboxylate = pyruvate + succinate</text>
        <dbReference type="Rhea" id="RHEA:16809"/>
        <dbReference type="ChEBI" id="CHEBI:15361"/>
        <dbReference type="ChEBI" id="CHEBI:30031"/>
        <dbReference type="ChEBI" id="CHEBI:57429"/>
        <dbReference type="EC" id="4.1.3.30"/>
    </reaction>
</comment>
<dbReference type="SUPFAM" id="SSF51621">
    <property type="entry name" value="Phosphoenolpyruvate/pyruvate domain"/>
    <property type="match status" value="1"/>
</dbReference>
<dbReference type="AlphaFoldDB" id="A0A0A1V0R0"/>
<gene>
    <name evidence="2" type="ORF">X797_003215</name>
</gene>
<reference evidence="2 3" key="1">
    <citation type="submission" date="2014-02" db="EMBL/GenBank/DDBJ databases">
        <title>The genome sequence of the entomopathogenic fungus Metarhizium robertsii ARSEF 2575.</title>
        <authorList>
            <person name="Giuliano Garisto Donzelli B."/>
            <person name="Roe B.A."/>
            <person name="Macmil S.L."/>
            <person name="Krasnoff S.B."/>
            <person name="Gibson D.M."/>
        </authorList>
    </citation>
    <scope>NUCLEOTIDE SEQUENCE [LARGE SCALE GENOMIC DNA]</scope>
    <source>
        <strain evidence="2 3">ARSEF 2575</strain>
    </source>
</reference>
<evidence type="ECO:0000313" key="2">
    <source>
        <dbReference type="EMBL" id="EXV03415.1"/>
    </source>
</evidence>
<dbReference type="InterPro" id="IPR018523">
    <property type="entry name" value="Isocitrate_lyase_ph_CS"/>
</dbReference>
<dbReference type="GO" id="GO:0046421">
    <property type="term" value="F:methylisocitrate lyase activity"/>
    <property type="evidence" value="ECO:0007669"/>
    <property type="project" value="UniProtKB-EC"/>
</dbReference>
<dbReference type="PROSITE" id="PS00161">
    <property type="entry name" value="ISOCITRATE_LYASE"/>
    <property type="match status" value="1"/>
</dbReference>
<dbReference type="InterPro" id="IPR040442">
    <property type="entry name" value="Pyrv_kinase-like_dom_sf"/>
</dbReference>
<organism evidence="2 3">
    <name type="scientific">Metarhizium robertsii</name>
    <dbReference type="NCBI Taxonomy" id="568076"/>
    <lineage>
        <taxon>Eukaryota</taxon>
        <taxon>Fungi</taxon>
        <taxon>Dikarya</taxon>
        <taxon>Ascomycota</taxon>
        <taxon>Pezizomycotina</taxon>
        <taxon>Sordariomycetes</taxon>
        <taxon>Hypocreomycetidae</taxon>
        <taxon>Hypocreales</taxon>
        <taxon>Clavicipitaceae</taxon>
        <taxon>Metarhizium</taxon>
    </lineage>
</organism>
<comment type="caution">
    <text evidence="2">The sequence shown here is derived from an EMBL/GenBank/DDBJ whole genome shotgun (WGS) entry which is preliminary data.</text>
</comment>
<dbReference type="Gene3D" id="3.20.20.60">
    <property type="entry name" value="Phosphoenolpyruvate-binding domains"/>
    <property type="match status" value="1"/>
</dbReference>
<accession>A0A0A1V0R0</accession>
<dbReference type="PANTHER" id="PTHR42905">
    <property type="entry name" value="PHOSPHOENOLPYRUVATE CARBOXYLASE"/>
    <property type="match status" value="1"/>
</dbReference>
<dbReference type="PANTHER" id="PTHR42905:SF2">
    <property type="entry name" value="PHOSPHOENOLPYRUVATE CARBOXYLASE FAMILY PROTEIN"/>
    <property type="match status" value="1"/>
</dbReference>
<keyword evidence="2" id="KW-0670">Pyruvate</keyword>
<proteinExistence type="predicted"/>
<dbReference type="eggNOG" id="KOG1260">
    <property type="taxonomic scope" value="Eukaryota"/>
</dbReference>
<dbReference type="Proteomes" id="UP000030151">
    <property type="component" value="Unassembled WGS sequence"/>
</dbReference>
<dbReference type="Pfam" id="PF13714">
    <property type="entry name" value="PEP_mutase"/>
    <property type="match status" value="1"/>
</dbReference>
<dbReference type="InterPro" id="IPR015813">
    <property type="entry name" value="Pyrv/PenolPyrv_kinase-like_dom"/>
</dbReference>
<dbReference type="EMBL" id="JELW01000003">
    <property type="protein sequence ID" value="EXV03415.1"/>
    <property type="molecule type" value="Genomic_DNA"/>
</dbReference>
<dbReference type="CDD" id="cd00377">
    <property type="entry name" value="ICL_PEPM"/>
    <property type="match status" value="1"/>
</dbReference>
<dbReference type="OrthoDB" id="1923844at2759"/>
<evidence type="ECO:0000256" key="1">
    <source>
        <dbReference type="ARBA" id="ARBA00001050"/>
    </source>
</evidence>
<sequence length="323" mass="34467">METTAASSPSAASKLRHMLATKDIIVAPGVYDGFSARIALEVGFDSIYMASRRSLYQHFPQAPTNACVQTGAGTCASKLGQADLGLATLNDMGSHAEMMANLDPKIPLIADADTGYGGANMVARTVAQYHRSGVAALHIEDQIQAKRCGHLGGKAVVDTDTFVQRIRAAAQARRRLASDIVVIARTDALQTDGFDEAVQRLKAAAEAGADVAFLEGIQNDQQAREVCRALAPVPVLLNMVEHGATPSWTPDEARQLGFKIVIFPFAALAPAYKAIREAFVRIKETGRTGLDPEFTPKRLFTIVGLEDAVRVEDEAGGSLYDGV</sequence>
<dbReference type="InterPro" id="IPR039556">
    <property type="entry name" value="ICL/PEPM"/>
</dbReference>
<evidence type="ECO:0000313" key="3">
    <source>
        <dbReference type="Proteomes" id="UP000030151"/>
    </source>
</evidence>